<evidence type="ECO:0000313" key="2">
    <source>
        <dbReference type="EMBL" id="CAG7725953.1"/>
    </source>
</evidence>
<keyword evidence="1" id="KW-0472">Membrane</keyword>
<feature type="transmembrane region" description="Helical" evidence="1">
    <location>
        <begin position="61"/>
        <end position="83"/>
    </location>
</feature>
<evidence type="ECO:0000256" key="1">
    <source>
        <dbReference type="SAM" id="Phobius"/>
    </source>
</evidence>
<dbReference type="EMBL" id="CAJVCH010128918">
    <property type="protein sequence ID" value="CAG7725953.1"/>
    <property type="molecule type" value="Genomic_DNA"/>
</dbReference>
<accession>A0A8J2JXT8</accession>
<dbReference type="Proteomes" id="UP000708208">
    <property type="component" value="Unassembled WGS sequence"/>
</dbReference>
<keyword evidence="3" id="KW-1185">Reference proteome</keyword>
<feature type="transmembrane region" description="Helical" evidence="1">
    <location>
        <begin position="6"/>
        <end position="25"/>
    </location>
</feature>
<evidence type="ECO:0000313" key="3">
    <source>
        <dbReference type="Proteomes" id="UP000708208"/>
    </source>
</evidence>
<keyword evidence="1" id="KW-0812">Transmembrane</keyword>
<reference evidence="2" key="1">
    <citation type="submission" date="2021-06" db="EMBL/GenBank/DDBJ databases">
        <authorList>
            <person name="Hodson N. C."/>
            <person name="Mongue J. A."/>
            <person name="Jaron S. K."/>
        </authorList>
    </citation>
    <scope>NUCLEOTIDE SEQUENCE</scope>
</reference>
<proteinExistence type="predicted"/>
<keyword evidence="1" id="KW-1133">Transmembrane helix</keyword>
<comment type="caution">
    <text evidence="2">The sequence shown here is derived from an EMBL/GenBank/DDBJ whole genome shotgun (WGS) entry which is preliminary data.</text>
</comment>
<dbReference type="AlphaFoldDB" id="A0A8J2JXT8"/>
<feature type="transmembrane region" description="Helical" evidence="1">
    <location>
        <begin position="217"/>
        <end position="234"/>
    </location>
</feature>
<name>A0A8J2JXT8_9HEXA</name>
<protein>
    <submittedName>
        <fullName evidence="2">Uncharacterized protein</fullName>
    </submittedName>
</protein>
<organism evidence="2 3">
    <name type="scientific">Allacma fusca</name>
    <dbReference type="NCBI Taxonomy" id="39272"/>
    <lineage>
        <taxon>Eukaryota</taxon>
        <taxon>Metazoa</taxon>
        <taxon>Ecdysozoa</taxon>
        <taxon>Arthropoda</taxon>
        <taxon>Hexapoda</taxon>
        <taxon>Collembola</taxon>
        <taxon>Symphypleona</taxon>
        <taxon>Sminthuridae</taxon>
        <taxon>Allacma</taxon>
    </lineage>
</organism>
<feature type="transmembrane region" description="Helical" evidence="1">
    <location>
        <begin position="103"/>
        <end position="125"/>
    </location>
</feature>
<gene>
    <name evidence="2" type="ORF">AFUS01_LOCUS14889</name>
</gene>
<sequence>MRHFPVHLVWGLGCGMECWWLYFQFFSERDLNVKIVEEIYIFRGEISKGFSSLKQYPIEKIVLLSLPTLPLTCIAGYILLAYSDPTRKHLLFSVLPETYKSTLTFWILISLETYISGMSFALLTYDTFVQLATFIHVNSLIASEVRALKKGNRIFGYNHFDIEESCRLCRHLQLLIHYFNHCFSNVVFVLKLYCLSVSTVCLYFAVKLLHVFPMDSIVNAGFGSIIVIEFVVMYDKAFRIPDGIMEFKKEIERKSSEITTSWKEKLILKKKLAAIPNLGVKVGSFQLLERTSTLIFIDFIASKTATLLIMH</sequence>
<feature type="transmembrane region" description="Helical" evidence="1">
    <location>
        <begin position="182"/>
        <end position="205"/>
    </location>
</feature>